<protein>
    <submittedName>
        <fullName evidence="2">Uncharacterized protein</fullName>
    </submittedName>
</protein>
<keyword evidence="1" id="KW-1133">Transmembrane helix</keyword>
<dbReference type="RefSeq" id="WP_244684961.1">
    <property type="nucleotide sequence ID" value="NZ_CP095043.1"/>
</dbReference>
<keyword evidence="3" id="KW-1185">Reference proteome</keyword>
<evidence type="ECO:0000313" key="3">
    <source>
        <dbReference type="Proteomes" id="UP000831775"/>
    </source>
</evidence>
<sequence>MGKNEKEYDAMVTLNAPVRMIRKWVLVTVVLVVILVLVGIILLVRAMQVQFPEHWLVISLIVAIVGVVIPVIPKFQLSWRLSKLRRMESCRKPDPADGQHQNHESQVAVPPGVEVRNGVPIVWNGFEFWGFVVSAVSLIAALLTFVPIGQPIEACAGDSNMRVCATDQNGTPAVVE</sequence>
<feature type="transmembrane region" description="Helical" evidence="1">
    <location>
        <begin position="56"/>
        <end position="77"/>
    </location>
</feature>
<gene>
    <name evidence="2" type="ORF">MUN76_12005</name>
</gene>
<evidence type="ECO:0000313" key="2">
    <source>
        <dbReference type="EMBL" id="UOQ59764.1"/>
    </source>
</evidence>
<keyword evidence="1" id="KW-0472">Membrane</keyword>
<dbReference type="Proteomes" id="UP000831775">
    <property type="component" value="Chromosome"/>
</dbReference>
<organism evidence="2 3">
    <name type="scientific">Leucobacter rhizosphaerae</name>
    <dbReference type="NCBI Taxonomy" id="2932245"/>
    <lineage>
        <taxon>Bacteria</taxon>
        <taxon>Bacillati</taxon>
        <taxon>Actinomycetota</taxon>
        <taxon>Actinomycetes</taxon>
        <taxon>Micrococcales</taxon>
        <taxon>Microbacteriaceae</taxon>
        <taxon>Leucobacter</taxon>
    </lineage>
</organism>
<name>A0ABY4FTY7_9MICO</name>
<reference evidence="2 3" key="1">
    <citation type="submission" date="2022-04" db="EMBL/GenBank/DDBJ databases">
        <title>Leucobacter sp. isolated from rhizosphere of onion.</title>
        <authorList>
            <person name="Won M."/>
            <person name="Lee C.-M."/>
            <person name="Woen H.-Y."/>
            <person name="Kwon S.-W."/>
        </authorList>
    </citation>
    <scope>NUCLEOTIDE SEQUENCE [LARGE SCALE GENOMIC DNA]</scope>
    <source>
        <strain evidence="2 3">H25R-14</strain>
    </source>
</reference>
<feature type="transmembrane region" description="Helical" evidence="1">
    <location>
        <begin position="24"/>
        <end position="44"/>
    </location>
</feature>
<accession>A0ABY4FTY7</accession>
<feature type="transmembrane region" description="Helical" evidence="1">
    <location>
        <begin position="126"/>
        <end position="146"/>
    </location>
</feature>
<proteinExistence type="predicted"/>
<evidence type="ECO:0000256" key="1">
    <source>
        <dbReference type="SAM" id="Phobius"/>
    </source>
</evidence>
<dbReference type="EMBL" id="CP095043">
    <property type="protein sequence ID" value="UOQ59764.1"/>
    <property type="molecule type" value="Genomic_DNA"/>
</dbReference>
<keyword evidence="1" id="KW-0812">Transmembrane</keyword>